<dbReference type="EMBL" id="MU858339">
    <property type="protein sequence ID" value="KAK4206909.1"/>
    <property type="molecule type" value="Genomic_DNA"/>
</dbReference>
<name>A0AAN6XUF0_9PEZI</name>
<evidence type="ECO:0000256" key="2">
    <source>
        <dbReference type="SAM" id="Phobius"/>
    </source>
</evidence>
<keyword evidence="4" id="KW-1185">Reference proteome</keyword>
<evidence type="ECO:0000256" key="1">
    <source>
        <dbReference type="SAM" id="MobiDB-lite"/>
    </source>
</evidence>
<feature type="compositionally biased region" description="Polar residues" evidence="1">
    <location>
        <begin position="135"/>
        <end position="144"/>
    </location>
</feature>
<keyword evidence="2" id="KW-0472">Membrane</keyword>
<evidence type="ECO:0000313" key="4">
    <source>
        <dbReference type="Proteomes" id="UP001301769"/>
    </source>
</evidence>
<evidence type="ECO:0000313" key="3">
    <source>
        <dbReference type="EMBL" id="KAK4206909.1"/>
    </source>
</evidence>
<reference evidence="3" key="2">
    <citation type="submission" date="2023-05" db="EMBL/GenBank/DDBJ databases">
        <authorList>
            <consortium name="Lawrence Berkeley National Laboratory"/>
            <person name="Steindorff A."/>
            <person name="Hensen N."/>
            <person name="Bonometti L."/>
            <person name="Westerberg I."/>
            <person name="Brannstrom I.O."/>
            <person name="Guillou S."/>
            <person name="Cros-Aarteil S."/>
            <person name="Calhoun S."/>
            <person name="Haridas S."/>
            <person name="Kuo A."/>
            <person name="Mondo S."/>
            <person name="Pangilinan J."/>
            <person name="Riley R."/>
            <person name="Labutti K."/>
            <person name="Andreopoulos B."/>
            <person name="Lipzen A."/>
            <person name="Chen C."/>
            <person name="Yanf M."/>
            <person name="Daum C."/>
            <person name="Ng V."/>
            <person name="Clum A."/>
            <person name="Ohm R."/>
            <person name="Martin F."/>
            <person name="Silar P."/>
            <person name="Natvig D."/>
            <person name="Lalanne C."/>
            <person name="Gautier V."/>
            <person name="Ament-Velasquez S.L."/>
            <person name="Kruys A."/>
            <person name="Hutchinson M.I."/>
            <person name="Powell A.J."/>
            <person name="Barry K."/>
            <person name="Miller A.N."/>
            <person name="Grigoriev I.V."/>
            <person name="Debuchy R."/>
            <person name="Gladieux P."/>
            <person name="Thoren M.H."/>
            <person name="Johannesson H."/>
        </authorList>
    </citation>
    <scope>NUCLEOTIDE SEQUENCE</scope>
    <source>
        <strain evidence="3">PSN293</strain>
    </source>
</reference>
<proteinExistence type="predicted"/>
<feature type="transmembrane region" description="Helical" evidence="2">
    <location>
        <begin position="156"/>
        <end position="178"/>
    </location>
</feature>
<keyword evidence="2" id="KW-0812">Transmembrane</keyword>
<reference evidence="3" key="1">
    <citation type="journal article" date="2023" name="Mol. Phylogenet. Evol.">
        <title>Genome-scale phylogeny and comparative genomics of the fungal order Sordariales.</title>
        <authorList>
            <person name="Hensen N."/>
            <person name="Bonometti L."/>
            <person name="Westerberg I."/>
            <person name="Brannstrom I.O."/>
            <person name="Guillou S."/>
            <person name="Cros-Aarteil S."/>
            <person name="Calhoun S."/>
            <person name="Haridas S."/>
            <person name="Kuo A."/>
            <person name="Mondo S."/>
            <person name="Pangilinan J."/>
            <person name="Riley R."/>
            <person name="LaButti K."/>
            <person name="Andreopoulos B."/>
            <person name="Lipzen A."/>
            <person name="Chen C."/>
            <person name="Yan M."/>
            <person name="Daum C."/>
            <person name="Ng V."/>
            <person name="Clum A."/>
            <person name="Steindorff A."/>
            <person name="Ohm R.A."/>
            <person name="Martin F."/>
            <person name="Silar P."/>
            <person name="Natvig D.O."/>
            <person name="Lalanne C."/>
            <person name="Gautier V."/>
            <person name="Ament-Velasquez S.L."/>
            <person name="Kruys A."/>
            <person name="Hutchinson M.I."/>
            <person name="Powell A.J."/>
            <person name="Barry K."/>
            <person name="Miller A.N."/>
            <person name="Grigoriev I.V."/>
            <person name="Debuchy R."/>
            <person name="Gladieux P."/>
            <person name="Hiltunen Thoren M."/>
            <person name="Johannesson H."/>
        </authorList>
    </citation>
    <scope>NUCLEOTIDE SEQUENCE</scope>
    <source>
        <strain evidence="3">PSN293</strain>
    </source>
</reference>
<accession>A0AAN6XUF0</accession>
<dbReference type="AlphaFoldDB" id="A0AAN6XUF0"/>
<gene>
    <name evidence="3" type="ORF">QBC37DRAFT_107323</name>
</gene>
<keyword evidence="2" id="KW-1133">Transmembrane helix</keyword>
<comment type="caution">
    <text evidence="3">The sequence shown here is derived from an EMBL/GenBank/DDBJ whole genome shotgun (WGS) entry which is preliminary data.</text>
</comment>
<feature type="region of interest" description="Disordered" evidence="1">
    <location>
        <begin position="184"/>
        <end position="248"/>
    </location>
</feature>
<dbReference type="Proteomes" id="UP001301769">
    <property type="component" value="Unassembled WGS sequence"/>
</dbReference>
<organism evidence="3 4">
    <name type="scientific">Rhypophila decipiens</name>
    <dbReference type="NCBI Taxonomy" id="261697"/>
    <lineage>
        <taxon>Eukaryota</taxon>
        <taxon>Fungi</taxon>
        <taxon>Dikarya</taxon>
        <taxon>Ascomycota</taxon>
        <taxon>Pezizomycotina</taxon>
        <taxon>Sordariomycetes</taxon>
        <taxon>Sordariomycetidae</taxon>
        <taxon>Sordariales</taxon>
        <taxon>Naviculisporaceae</taxon>
        <taxon>Rhypophila</taxon>
    </lineage>
</organism>
<sequence>MAASPSGWALRKNGTCQSQEVDCGQTVTPYRVCCPHASSCPHQYNAACCPTSANCTASLIPKPTCANETWDLYDNDGYFCCLPGFLGYAAKSTDSNGCASPGYKLQTGEVLLRLIKAGVSSSSGGDEATTLLPGPSSSAVASDPTQVAGLSTGAKAGIGVGSGLAGLMILVAAGILLWRSNRRQKDEDNDEQGGTGQVMVVEAGQELPSEERSKVKEMDAYSRSIPELGHGHHQELEGNNTRVRVEAP</sequence>
<protein>
    <submittedName>
        <fullName evidence="3">Uncharacterized protein</fullName>
    </submittedName>
</protein>
<feature type="compositionally biased region" description="Basic and acidic residues" evidence="1">
    <location>
        <begin position="209"/>
        <end position="220"/>
    </location>
</feature>
<feature type="region of interest" description="Disordered" evidence="1">
    <location>
        <begin position="120"/>
        <end position="144"/>
    </location>
</feature>